<accession>A0A9W8C9G7</accession>
<feature type="transmembrane region" description="Helical" evidence="4">
    <location>
        <begin position="31"/>
        <end position="55"/>
    </location>
</feature>
<keyword evidence="2" id="KW-0175">Coiled coil</keyword>
<feature type="coiled-coil region" evidence="2">
    <location>
        <begin position="79"/>
        <end position="113"/>
    </location>
</feature>
<protein>
    <submittedName>
        <fullName evidence="6">CD209 antigen</fullName>
    </submittedName>
</protein>
<dbReference type="PROSITE" id="PS50041">
    <property type="entry name" value="C_TYPE_LECTIN_2"/>
    <property type="match status" value="1"/>
</dbReference>
<dbReference type="InterPro" id="IPR016186">
    <property type="entry name" value="C-type_lectin-like/link_sf"/>
</dbReference>
<evidence type="ECO:0000256" key="1">
    <source>
        <dbReference type="ARBA" id="ARBA00022734"/>
    </source>
</evidence>
<proteinExistence type="predicted"/>
<evidence type="ECO:0000256" key="3">
    <source>
        <dbReference type="SAM" id="MobiDB-lite"/>
    </source>
</evidence>
<dbReference type="Proteomes" id="UP001059041">
    <property type="component" value="Linkage Group LG4"/>
</dbReference>
<dbReference type="EMBL" id="JAFHDT010000004">
    <property type="protein sequence ID" value="KAI7811363.1"/>
    <property type="molecule type" value="Genomic_DNA"/>
</dbReference>
<evidence type="ECO:0000256" key="2">
    <source>
        <dbReference type="SAM" id="Coils"/>
    </source>
</evidence>
<dbReference type="GO" id="GO:0030246">
    <property type="term" value="F:carbohydrate binding"/>
    <property type="evidence" value="ECO:0007669"/>
    <property type="project" value="UniProtKB-KW"/>
</dbReference>
<evidence type="ECO:0000313" key="7">
    <source>
        <dbReference type="Proteomes" id="UP001059041"/>
    </source>
</evidence>
<organism evidence="6 7">
    <name type="scientific">Triplophysa rosa</name>
    <name type="common">Cave loach</name>
    <dbReference type="NCBI Taxonomy" id="992332"/>
    <lineage>
        <taxon>Eukaryota</taxon>
        <taxon>Metazoa</taxon>
        <taxon>Chordata</taxon>
        <taxon>Craniata</taxon>
        <taxon>Vertebrata</taxon>
        <taxon>Euteleostomi</taxon>
        <taxon>Actinopterygii</taxon>
        <taxon>Neopterygii</taxon>
        <taxon>Teleostei</taxon>
        <taxon>Ostariophysi</taxon>
        <taxon>Cypriniformes</taxon>
        <taxon>Nemacheilidae</taxon>
        <taxon>Triplophysa</taxon>
    </lineage>
</organism>
<dbReference type="Pfam" id="PF00059">
    <property type="entry name" value="Lectin_C"/>
    <property type="match status" value="1"/>
</dbReference>
<dbReference type="InterPro" id="IPR050111">
    <property type="entry name" value="C-type_lectin/snaclec_domain"/>
</dbReference>
<name>A0A9W8C9G7_TRIRA</name>
<dbReference type="PANTHER" id="PTHR22803">
    <property type="entry name" value="MANNOSE, PHOSPHOLIPASE, LECTIN RECEPTOR RELATED"/>
    <property type="match status" value="1"/>
</dbReference>
<keyword evidence="7" id="KW-1185">Reference proteome</keyword>
<gene>
    <name evidence="6" type="ORF">IRJ41_013687</name>
</gene>
<keyword evidence="4" id="KW-0812">Transmembrane</keyword>
<keyword evidence="4" id="KW-0472">Membrane</keyword>
<dbReference type="InterPro" id="IPR033989">
    <property type="entry name" value="CD209-like_CTLD"/>
</dbReference>
<comment type="caution">
    <text evidence="6">The sequence shown here is derived from an EMBL/GenBank/DDBJ whole genome shotgun (WGS) entry which is preliminary data.</text>
</comment>
<evidence type="ECO:0000259" key="5">
    <source>
        <dbReference type="PROSITE" id="PS50041"/>
    </source>
</evidence>
<dbReference type="SMART" id="SM00034">
    <property type="entry name" value="CLECT"/>
    <property type="match status" value="1"/>
</dbReference>
<evidence type="ECO:0000256" key="4">
    <source>
        <dbReference type="SAM" id="Phobius"/>
    </source>
</evidence>
<keyword evidence="4" id="KW-1133">Transmembrane helix</keyword>
<dbReference type="InterPro" id="IPR001304">
    <property type="entry name" value="C-type_lectin-like"/>
</dbReference>
<dbReference type="SUPFAM" id="SSF56436">
    <property type="entry name" value="C-type lectin-like"/>
    <property type="match status" value="1"/>
</dbReference>
<feature type="compositionally biased region" description="Polar residues" evidence="3">
    <location>
        <begin position="8"/>
        <end position="20"/>
    </location>
</feature>
<feature type="region of interest" description="Disordered" evidence="3">
    <location>
        <begin position="1"/>
        <end position="20"/>
    </location>
</feature>
<keyword evidence="1" id="KW-0430">Lectin</keyword>
<feature type="domain" description="C-type lectin" evidence="5">
    <location>
        <begin position="120"/>
        <end position="234"/>
    </location>
</feature>
<dbReference type="CDD" id="cd03590">
    <property type="entry name" value="CLECT_DC-SIGN_like"/>
    <property type="match status" value="1"/>
</dbReference>
<sequence>METDRSAARNTFGPQTQMQNWTETKNTRRRWFVPISLCLLLIYVLLVVTLILLYVSHKTERDLMMMTYMEIVEEHNETLNSLKVNCSHVTDEREELQENFNSMSQKNRELETRLKKSFHEGAFRYFVSSEKKSWTDGRRFCRDHGADLVIINTEEEQRYISSIIKENTWIGLFDTYSKGVMKWVDSSTPNVTFWRFGEPRNAYRNEDCVQILSYSYPQNWMNQLCTEKRRWICEN</sequence>
<dbReference type="AlphaFoldDB" id="A0A9W8C9G7"/>
<dbReference type="Gene3D" id="3.10.100.10">
    <property type="entry name" value="Mannose-Binding Protein A, subunit A"/>
    <property type="match status" value="1"/>
</dbReference>
<evidence type="ECO:0000313" key="6">
    <source>
        <dbReference type="EMBL" id="KAI7811363.1"/>
    </source>
</evidence>
<dbReference type="InterPro" id="IPR016187">
    <property type="entry name" value="CTDL_fold"/>
</dbReference>
<reference evidence="6" key="1">
    <citation type="submission" date="2021-02" db="EMBL/GenBank/DDBJ databases">
        <title>Comparative genomics reveals that relaxation of natural selection precedes convergent phenotypic evolution of cavefish.</title>
        <authorList>
            <person name="Peng Z."/>
        </authorList>
    </citation>
    <scope>NUCLEOTIDE SEQUENCE</scope>
    <source>
        <tissue evidence="6">Muscle</tissue>
    </source>
</reference>